<dbReference type="CDD" id="cd17906">
    <property type="entry name" value="CheX"/>
    <property type="match status" value="1"/>
</dbReference>
<comment type="caution">
    <text evidence="3">The sequence shown here is derived from an EMBL/GenBank/DDBJ whole genome shotgun (WGS) entry which is preliminary data.</text>
</comment>
<reference evidence="3 4" key="1">
    <citation type="submission" date="2013-08" db="EMBL/GenBank/DDBJ databases">
        <authorList>
            <person name="Huang J."/>
            <person name="Wang G."/>
        </authorList>
    </citation>
    <scope>NUCLEOTIDE SEQUENCE [LARGE SCALE GENOMIC DNA]</scope>
    <source>
        <strain evidence="3 4">BH030004</strain>
    </source>
</reference>
<evidence type="ECO:0000259" key="2">
    <source>
        <dbReference type="Pfam" id="PF13690"/>
    </source>
</evidence>
<evidence type="ECO:0000313" key="4">
    <source>
        <dbReference type="Proteomes" id="UP000030403"/>
    </source>
</evidence>
<dbReference type="OrthoDB" id="9788100at2"/>
<dbReference type="InterPro" id="IPR028976">
    <property type="entry name" value="CheC-like_sf"/>
</dbReference>
<dbReference type="eggNOG" id="COG1406">
    <property type="taxonomic scope" value="Bacteria"/>
</dbReference>
<dbReference type="Pfam" id="PF13690">
    <property type="entry name" value="CheX"/>
    <property type="match status" value="1"/>
</dbReference>
<dbReference type="Gene3D" id="3.40.1550.10">
    <property type="entry name" value="CheC-like"/>
    <property type="match status" value="1"/>
</dbReference>
<keyword evidence="1" id="KW-0145">Chemotaxis</keyword>
<sequence length="150" mass="16004">MTVSQGITEVLNGTIESVKSIIPFDVNIDSPSLIEAPLIQAELGVLIGMTGDMKGRLVIEGNHKSIGSIGEKMFGMPVEGEMLESFTGELANMIAGNLATVVSQREVSIDITPPTVIVGSTKISGFKKAFRVPVELSEEESLQLILMVED</sequence>
<dbReference type="RefSeq" id="WP_027447668.1">
    <property type="nucleotide sequence ID" value="NZ_AULJ01000081.1"/>
</dbReference>
<dbReference type="STRING" id="1385511.GCA_000425225_04211"/>
<name>A0A0A5FWR5_9BACI</name>
<accession>A0A0A5FWR5</accession>
<evidence type="ECO:0000313" key="3">
    <source>
        <dbReference type="EMBL" id="KGX83468.1"/>
    </source>
</evidence>
<keyword evidence="4" id="KW-1185">Reference proteome</keyword>
<dbReference type="GO" id="GO:0006935">
    <property type="term" value="P:chemotaxis"/>
    <property type="evidence" value="ECO:0007669"/>
    <property type="project" value="UniProtKB-KW"/>
</dbReference>
<feature type="domain" description="Chemotaxis phosphatase CheX-like" evidence="2">
    <location>
        <begin position="45"/>
        <end position="121"/>
    </location>
</feature>
<dbReference type="AlphaFoldDB" id="A0A0A5FWR5"/>
<evidence type="ECO:0000256" key="1">
    <source>
        <dbReference type="ARBA" id="ARBA00022500"/>
    </source>
</evidence>
<protein>
    <submittedName>
        <fullName evidence="3">Chemotaxis protein CheX</fullName>
    </submittedName>
</protein>
<organism evidence="3 4">
    <name type="scientific">Pontibacillus marinus BH030004 = DSM 16465</name>
    <dbReference type="NCBI Taxonomy" id="1385511"/>
    <lineage>
        <taxon>Bacteria</taxon>
        <taxon>Bacillati</taxon>
        <taxon>Bacillota</taxon>
        <taxon>Bacilli</taxon>
        <taxon>Bacillales</taxon>
        <taxon>Bacillaceae</taxon>
        <taxon>Pontibacillus</taxon>
    </lineage>
</organism>
<dbReference type="InterPro" id="IPR028051">
    <property type="entry name" value="CheX-like_dom"/>
</dbReference>
<dbReference type="Proteomes" id="UP000030403">
    <property type="component" value="Unassembled WGS sequence"/>
</dbReference>
<dbReference type="InterPro" id="IPR038756">
    <property type="entry name" value="CheX-like"/>
</dbReference>
<dbReference type="PANTHER" id="PTHR39452">
    <property type="entry name" value="CHEY-P PHOSPHATASE CHEX"/>
    <property type="match status" value="1"/>
</dbReference>
<dbReference type="SUPFAM" id="SSF103039">
    <property type="entry name" value="CheC-like"/>
    <property type="match status" value="1"/>
</dbReference>
<gene>
    <name evidence="3" type="ORF">N783_03055</name>
</gene>
<dbReference type="PANTHER" id="PTHR39452:SF1">
    <property type="entry name" value="CHEY-P PHOSPHATASE CHEX"/>
    <property type="match status" value="1"/>
</dbReference>
<proteinExistence type="predicted"/>
<dbReference type="EMBL" id="AVPF01000105">
    <property type="protein sequence ID" value="KGX83468.1"/>
    <property type="molecule type" value="Genomic_DNA"/>
</dbReference>